<keyword evidence="2" id="KW-1185">Reference proteome</keyword>
<organism evidence="1 2">
    <name type="scientific">Stieleria neptunia</name>
    <dbReference type="NCBI Taxonomy" id="2527979"/>
    <lineage>
        <taxon>Bacteria</taxon>
        <taxon>Pseudomonadati</taxon>
        <taxon>Planctomycetota</taxon>
        <taxon>Planctomycetia</taxon>
        <taxon>Pirellulales</taxon>
        <taxon>Pirellulaceae</taxon>
        <taxon>Stieleria</taxon>
    </lineage>
</organism>
<evidence type="ECO:0000313" key="1">
    <source>
        <dbReference type="EMBL" id="QDV44122.1"/>
    </source>
</evidence>
<sequence length="69" mass="7516">MEDQLATVLKERTTKVGGPRVRVGPTKHCNTEPEVRVIKDGNRIESIVIACPCGEEITVICGYDETAST</sequence>
<evidence type="ECO:0000313" key="2">
    <source>
        <dbReference type="Proteomes" id="UP000319004"/>
    </source>
</evidence>
<dbReference type="Proteomes" id="UP000319004">
    <property type="component" value="Chromosome"/>
</dbReference>
<proteinExistence type="predicted"/>
<dbReference type="AlphaFoldDB" id="A0A518HTF6"/>
<reference evidence="1 2" key="1">
    <citation type="submission" date="2019-03" db="EMBL/GenBank/DDBJ databases">
        <title>Deep-cultivation of Planctomycetes and their phenomic and genomic characterization uncovers novel biology.</title>
        <authorList>
            <person name="Wiegand S."/>
            <person name="Jogler M."/>
            <person name="Boedeker C."/>
            <person name="Pinto D."/>
            <person name="Vollmers J."/>
            <person name="Rivas-Marin E."/>
            <person name="Kohn T."/>
            <person name="Peeters S.H."/>
            <person name="Heuer A."/>
            <person name="Rast P."/>
            <person name="Oberbeckmann S."/>
            <person name="Bunk B."/>
            <person name="Jeske O."/>
            <person name="Meyerdierks A."/>
            <person name="Storesund J.E."/>
            <person name="Kallscheuer N."/>
            <person name="Luecker S."/>
            <person name="Lage O.M."/>
            <person name="Pohl T."/>
            <person name="Merkel B.J."/>
            <person name="Hornburger P."/>
            <person name="Mueller R.-W."/>
            <person name="Bruemmer F."/>
            <person name="Labrenz M."/>
            <person name="Spormann A.M."/>
            <person name="Op den Camp H."/>
            <person name="Overmann J."/>
            <person name="Amann R."/>
            <person name="Jetten M.S.M."/>
            <person name="Mascher T."/>
            <person name="Medema M.H."/>
            <person name="Devos D.P."/>
            <person name="Kaster A.-K."/>
            <person name="Ovreas L."/>
            <person name="Rohde M."/>
            <person name="Galperin M.Y."/>
            <person name="Jogler C."/>
        </authorList>
    </citation>
    <scope>NUCLEOTIDE SEQUENCE [LARGE SCALE GENOMIC DNA]</scope>
    <source>
        <strain evidence="1 2">Enr13</strain>
    </source>
</reference>
<dbReference type="EMBL" id="CP037423">
    <property type="protein sequence ID" value="QDV44122.1"/>
    <property type="molecule type" value="Genomic_DNA"/>
</dbReference>
<dbReference type="KEGG" id="snep:Enr13x_39840"/>
<gene>
    <name evidence="1" type="ORF">Enr13x_39840</name>
</gene>
<protein>
    <submittedName>
        <fullName evidence="1">Uncharacterized protein</fullName>
    </submittedName>
</protein>
<accession>A0A518HTF6</accession>
<dbReference type="OrthoDB" id="282104at2"/>
<dbReference type="RefSeq" id="WP_145388510.1">
    <property type="nucleotide sequence ID" value="NZ_CP037423.1"/>
</dbReference>
<name>A0A518HTF6_9BACT</name>